<dbReference type="OrthoDB" id="10292722at2759"/>
<reference evidence="1" key="1">
    <citation type="submission" date="2020-02" db="EMBL/GenBank/DDBJ databases">
        <authorList>
            <person name="Palmer J.M."/>
        </authorList>
    </citation>
    <scope>NUCLEOTIDE SEQUENCE</scope>
    <source>
        <strain evidence="1">EPUS1.4</strain>
        <tissue evidence="1">Thallus</tissue>
    </source>
</reference>
<proteinExistence type="predicted"/>
<dbReference type="AlphaFoldDB" id="A0A8H7ACP7"/>
<keyword evidence="2" id="KW-1185">Reference proteome</keyword>
<organism evidence="1 2">
    <name type="scientific">Endocarpon pusillum</name>
    <dbReference type="NCBI Taxonomy" id="364733"/>
    <lineage>
        <taxon>Eukaryota</taxon>
        <taxon>Fungi</taxon>
        <taxon>Dikarya</taxon>
        <taxon>Ascomycota</taxon>
        <taxon>Pezizomycotina</taxon>
        <taxon>Eurotiomycetes</taxon>
        <taxon>Chaetothyriomycetidae</taxon>
        <taxon>Verrucariales</taxon>
        <taxon>Verrucariaceae</taxon>
        <taxon>Endocarpon</taxon>
    </lineage>
</organism>
<evidence type="ECO:0000313" key="1">
    <source>
        <dbReference type="EMBL" id="KAF7506688.1"/>
    </source>
</evidence>
<protein>
    <submittedName>
        <fullName evidence="1">Uncharacterized protein</fullName>
    </submittedName>
</protein>
<gene>
    <name evidence="1" type="ORF">GJ744_011517</name>
</gene>
<name>A0A8H7ACP7_9EURO</name>
<evidence type="ECO:0000313" key="2">
    <source>
        <dbReference type="Proteomes" id="UP000606974"/>
    </source>
</evidence>
<accession>A0A8H7ACP7</accession>
<dbReference type="Proteomes" id="UP000606974">
    <property type="component" value="Unassembled WGS sequence"/>
</dbReference>
<sequence length="195" mass="22687">MIPFVCHSIPFFRLRMGREIADQAKARTRAQHDLLFIQTLPVCVCDDRLSYAQKSSLYYQECQPHVARLVANLKDRKAKLSTKRETYVEILLDPQSATVTKDTSQYYLKEVVSKLNDIEIFLVRLDVALLSCYEYSKSLREHAECWRKVESGKEQISNAEKVNREFRFNIVSGFLWSQLIHFGDIVNGVPREHLS</sequence>
<comment type="caution">
    <text evidence="1">The sequence shown here is derived from an EMBL/GenBank/DDBJ whole genome shotgun (WGS) entry which is preliminary data.</text>
</comment>
<dbReference type="EMBL" id="JAACFV010000082">
    <property type="protein sequence ID" value="KAF7506688.1"/>
    <property type="molecule type" value="Genomic_DNA"/>
</dbReference>